<dbReference type="PANTHER" id="PTHR36452">
    <property type="entry name" value="CHROMOSOME 12, WHOLE GENOME SHOTGUN SEQUENCE"/>
    <property type="match status" value="1"/>
</dbReference>
<comment type="caution">
    <text evidence="1">The sequence shown here is derived from an EMBL/GenBank/DDBJ whole genome shotgun (WGS) entry which is preliminary data.</text>
</comment>
<dbReference type="PIRSF" id="PIRSF028451">
    <property type="entry name" value="UCP028451"/>
    <property type="match status" value="1"/>
</dbReference>
<gene>
    <name evidence="1" type="ORF">CLV62_101170</name>
</gene>
<dbReference type="InterPro" id="IPR015996">
    <property type="entry name" value="UCP028451"/>
</dbReference>
<evidence type="ECO:0000313" key="1">
    <source>
        <dbReference type="EMBL" id="PXV68904.1"/>
    </source>
</evidence>
<dbReference type="InterPro" id="IPR012808">
    <property type="entry name" value="CHP02453"/>
</dbReference>
<accession>A0A2V3PVT3</accession>
<dbReference type="EMBL" id="QICL01000001">
    <property type="protein sequence ID" value="PXV68904.1"/>
    <property type="molecule type" value="Genomic_DNA"/>
</dbReference>
<reference evidence="1 2" key="1">
    <citation type="submission" date="2018-03" db="EMBL/GenBank/DDBJ databases">
        <title>Genomic Encyclopedia of Archaeal and Bacterial Type Strains, Phase II (KMG-II): from individual species to whole genera.</title>
        <authorList>
            <person name="Goeker M."/>
        </authorList>
    </citation>
    <scope>NUCLEOTIDE SEQUENCE [LARGE SCALE GENOMIC DNA]</scope>
    <source>
        <strain evidence="1 2">DSM 100214</strain>
    </source>
</reference>
<dbReference type="PANTHER" id="PTHR36452:SF1">
    <property type="entry name" value="DUF2461 DOMAIN-CONTAINING PROTEIN"/>
    <property type="match status" value="1"/>
</dbReference>
<dbReference type="NCBIfam" id="TIGR02453">
    <property type="entry name" value="TIGR02453 family protein"/>
    <property type="match status" value="1"/>
</dbReference>
<protein>
    <submittedName>
        <fullName evidence="1">Uncharacterized protein (TIGR02453 family)</fullName>
    </submittedName>
</protein>
<evidence type="ECO:0000313" key="2">
    <source>
        <dbReference type="Proteomes" id="UP000247973"/>
    </source>
</evidence>
<dbReference type="Proteomes" id="UP000247973">
    <property type="component" value="Unassembled WGS sequence"/>
</dbReference>
<sequence>MAFNGFTPATIQFLNDLKENNYKEWFEEHRSVYEEELVKPFKELIASLTPTMYNIDPQFELRPHRVLSRIYRDVRFSKNKDPYKTCLWMSFQAPTPDWVNIPGFFMELNADMYFYGMGLFGPKKKTMDNLRDSIVYDAKEFQAQTQKILDRGFVVYGDEYKRLIPSELPEYFQTWVQRKNLYVGKNLPVNEDVFSPVFADIIREDYESLVWLYEFLKDE</sequence>
<dbReference type="AlphaFoldDB" id="A0A2V3PVT3"/>
<proteinExistence type="predicted"/>
<dbReference type="Pfam" id="PF09365">
    <property type="entry name" value="DUF2461"/>
    <property type="match status" value="1"/>
</dbReference>
<organism evidence="1 2">
    <name type="scientific">Dysgonomonas alginatilytica</name>
    <dbReference type="NCBI Taxonomy" id="1605892"/>
    <lineage>
        <taxon>Bacteria</taxon>
        <taxon>Pseudomonadati</taxon>
        <taxon>Bacteroidota</taxon>
        <taxon>Bacteroidia</taxon>
        <taxon>Bacteroidales</taxon>
        <taxon>Dysgonomonadaceae</taxon>
        <taxon>Dysgonomonas</taxon>
    </lineage>
</organism>
<keyword evidence="2" id="KW-1185">Reference proteome</keyword>
<name>A0A2V3PVT3_9BACT</name>
<dbReference type="RefSeq" id="WP_245903947.1">
    <property type="nucleotide sequence ID" value="NZ_QICL01000001.1"/>
</dbReference>